<dbReference type="GO" id="GO:0005886">
    <property type="term" value="C:plasma membrane"/>
    <property type="evidence" value="ECO:0007669"/>
    <property type="project" value="TreeGrafter"/>
</dbReference>
<dbReference type="PROSITE" id="PS50110">
    <property type="entry name" value="RESPONSE_REGULATORY"/>
    <property type="match status" value="1"/>
</dbReference>
<feature type="compositionally biased region" description="Basic and acidic residues" evidence="6">
    <location>
        <begin position="880"/>
        <end position="889"/>
    </location>
</feature>
<feature type="transmembrane region" description="Helical" evidence="7">
    <location>
        <begin position="171"/>
        <end position="194"/>
    </location>
</feature>
<feature type="region of interest" description="Disordered" evidence="6">
    <location>
        <begin position="673"/>
        <end position="693"/>
    </location>
</feature>
<evidence type="ECO:0000256" key="3">
    <source>
        <dbReference type="ARBA" id="ARBA00022679"/>
    </source>
</evidence>
<dbReference type="InterPro" id="IPR003594">
    <property type="entry name" value="HATPase_dom"/>
</dbReference>
<evidence type="ECO:0000256" key="6">
    <source>
        <dbReference type="SAM" id="MobiDB-lite"/>
    </source>
</evidence>
<dbReference type="SMART" id="SM00387">
    <property type="entry name" value="HATPase_c"/>
    <property type="match status" value="1"/>
</dbReference>
<dbReference type="InterPro" id="IPR004358">
    <property type="entry name" value="Sig_transdc_His_kin-like_C"/>
</dbReference>
<dbReference type="SMART" id="SM00448">
    <property type="entry name" value="REC"/>
    <property type="match status" value="1"/>
</dbReference>
<feature type="transmembrane region" description="Helical" evidence="7">
    <location>
        <begin position="68"/>
        <end position="90"/>
    </location>
</feature>
<dbReference type="PRINTS" id="PR00344">
    <property type="entry name" value="BCTRLSENSOR"/>
</dbReference>
<feature type="region of interest" description="Disordered" evidence="6">
    <location>
        <begin position="853"/>
        <end position="899"/>
    </location>
</feature>
<dbReference type="Pfam" id="PF02518">
    <property type="entry name" value="HATPase_c"/>
    <property type="match status" value="1"/>
</dbReference>
<comment type="catalytic activity">
    <reaction evidence="1">
        <text>ATP + protein L-histidine = ADP + protein N-phospho-L-histidine.</text>
        <dbReference type="EC" id="2.7.13.3"/>
    </reaction>
</comment>
<evidence type="ECO:0000256" key="2">
    <source>
        <dbReference type="ARBA" id="ARBA00012438"/>
    </source>
</evidence>
<accession>A0A0G4HCJ5</accession>
<feature type="region of interest" description="Disordered" evidence="6">
    <location>
        <begin position="737"/>
        <end position="774"/>
    </location>
</feature>
<dbReference type="Gene3D" id="3.40.50.2300">
    <property type="match status" value="1"/>
</dbReference>
<dbReference type="PANTHER" id="PTHR43047:SF66">
    <property type="entry name" value="HISKA"/>
    <property type="match status" value="1"/>
</dbReference>
<feature type="transmembrane region" description="Helical" evidence="7">
    <location>
        <begin position="36"/>
        <end position="56"/>
    </location>
</feature>
<evidence type="ECO:0000256" key="5">
    <source>
        <dbReference type="PROSITE-ProRule" id="PRU00169"/>
    </source>
</evidence>
<dbReference type="EMBL" id="CDMZ01002293">
    <property type="protein sequence ID" value="CEM41716.1"/>
    <property type="molecule type" value="Genomic_DNA"/>
</dbReference>
<dbReference type="Pfam" id="PF00072">
    <property type="entry name" value="Response_reg"/>
    <property type="match status" value="1"/>
</dbReference>
<dbReference type="VEuPathDB" id="CryptoDB:Cvel_26197"/>
<evidence type="ECO:0000256" key="7">
    <source>
        <dbReference type="SAM" id="Phobius"/>
    </source>
</evidence>
<feature type="modified residue" description="4-aspartylphosphate" evidence="5">
    <location>
        <position position="832"/>
    </location>
</feature>
<protein>
    <recommendedName>
        <fullName evidence="2">histidine kinase</fullName>
        <ecNumber evidence="2">2.7.13.3</ecNumber>
    </recommendedName>
</protein>
<feature type="region of interest" description="Disordered" evidence="6">
    <location>
        <begin position="366"/>
        <end position="408"/>
    </location>
</feature>
<keyword evidence="7" id="KW-0472">Membrane</keyword>
<dbReference type="InterPro" id="IPR005467">
    <property type="entry name" value="His_kinase_dom"/>
</dbReference>
<dbReference type="GO" id="GO:0009927">
    <property type="term" value="F:histidine phosphotransfer kinase activity"/>
    <property type="evidence" value="ECO:0007669"/>
    <property type="project" value="TreeGrafter"/>
</dbReference>
<evidence type="ECO:0000256" key="1">
    <source>
        <dbReference type="ARBA" id="ARBA00000085"/>
    </source>
</evidence>
<organism evidence="10">
    <name type="scientific">Chromera velia CCMP2878</name>
    <dbReference type="NCBI Taxonomy" id="1169474"/>
    <lineage>
        <taxon>Eukaryota</taxon>
        <taxon>Sar</taxon>
        <taxon>Alveolata</taxon>
        <taxon>Colpodellida</taxon>
        <taxon>Chromeraceae</taxon>
        <taxon>Chromera</taxon>
    </lineage>
</organism>
<dbReference type="SUPFAM" id="SSF52172">
    <property type="entry name" value="CheY-like"/>
    <property type="match status" value="1"/>
</dbReference>
<dbReference type="Gene3D" id="1.10.287.130">
    <property type="match status" value="1"/>
</dbReference>
<dbReference type="SUPFAM" id="SSF55874">
    <property type="entry name" value="ATPase domain of HSP90 chaperone/DNA topoisomerase II/histidine kinase"/>
    <property type="match status" value="2"/>
</dbReference>
<feature type="compositionally biased region" description="Low complexity" evidence="6">
    <location>
        <begin position="492"/>
        <end position="512"/>
    </location>
</feature>
<proteinExistence type="predicted"/>
<dbReference type="InterPro" id="IPR001789">
    <property type="entry name" value="Sig_transdc_resp-reg_receiver"/>
</dbReference>
<evidence type="ECO:0000313" key="10">
    <source>
        <dbReference type="EMBL" id="CEM41716.1"/>
    </source>
</evidence>
<evidence type="ECO:0000259" key="8">
    <source>
        <dbReference type="PROSITE" id="PS50109"/>
    </source>
</evidence>
<feature type="domain" description="Response regulatory" evidence="9">
    <location>
        <begin position="781"/>
        <end position="946"/>
    </location>
</feature>
<dbReference type="CDD" id="cd17546">
    <property type="entry name" value="REC_hyHK_CKI1_RcsC-like"/>
    <property type="match status" value="1"/>
</dbReference>
<keyword evidence="3" id="KW-0808">Transferase</keyword>
<dbReference type="EC" id="2.7.13.3" evidence="2"/>
<dbReference type="InterPro" id="IPR011006">
    <property type="entry name" value="CheY-like_superfamily"/>
</dbReference>
<dbReference type="Gene3D" id="3.30.565.10">
    <property type="entry name" value="Histidine kinase-like ATPase, C-terminal domain"/>
    <property type="match status" value="1"/>
</dbReference>
<dbReference type="PROSITE" id="PS50109">
    <property type="entry name" value="HIS_KIN"/>
    <property type="match status" value="1"/>
</dbReference>
<keyword evidence="7" id="KW-0812">Transmembrane</keyword>
<dbReference type="GO" id="GO:0000155">
    <property type="term" value="F:phosphorelay sensor kinase activity"/>
    <property type="evidence" value="ECO:0007669"/>
    <property type="project" value="TreeGrafter"/>
</dbReference>
<sequence length="957" mass="104482">MEESRNDKTGATGSFEDYLLHEKSNFRKKCFAKQLALLRPLISHIIIPAIIAIFYVAAMDLFPLSSCFLFGGAMLSWTIALVPGVIELMIKEVKKRLFSGDQSEEGETSEADLSFREGISFLAMAGHILIFHFANTVNTDHPAIVRAEALGHHGCLMKLGLMCLHYSDFHFLFLHLLDTLVHLFFTFTVIAPAAGPVDGPEICKIVLIQSFFIGILVIKYREVVKVTIGEAYQELILREKAEKGRKSFMSYIMHEMRNPLSGASLLVSEFQSVLKEVLSVAQNCASTGGRVTRRKLLRLLRLAALLSGQMDKMRGVCDDVLQMEKLDRGGFEFVFSSQDVRTWFEDVTAQMAPLFGEPVSGLIARREEDSEKNDVKREGVRGSTEDFGKPSSQLCSSGDEDAKGPSLSLSRPATAVRFSPAFEVSPEIERQMETHSVGVADFRRLEQVLGNFASNARKFTKRGEVRVEAELRAPSEEERKNFLSLLSIPAVSSASPTKRTSPSSRTGSTGDSGQRLSFSSNEKAKLSAAPATRQWREAIRELQELQKHEENATSIRRLRWGDPLPAEERVSEENEGEGGKGPLPCAVLRVSVRDTGPGLRKEEIQQLFKPYSQIRSGELQNGGGTGLGLCICKSFVEAHGGGEIGVESEGPDKGSTFFFQLFLPLVRGARKVGGSSAELDSPTAPGGGRTGGKGISTMADLYASVATPRRKRLTRTAEERLGNGFIFADFGSSASGDNLTRGSFEESTSKTQEDSGSQQDTTAETPPCFSDPSSPPVYEADVLLVDDDQFCLLAGKAAIKRLGYSVKTASDGDEAVDLLVRRRMNFRLVLMDNNMARMNGPEAMQQIRDHFAQSLQRKKQKEGASKREGGGGNKSGQGDAKNEKEDGGCGEKTCSSPPLSTQSVPLLLGCTGDIHCDDTFLKAGAARVIHKPLRAAELSETLQSLRRQSLSLSRGSG</sequence>
<dbReference type="AlphaFoldDB" id="A0A0G4HCJ5"/>
<keyword evidence="7" id="KW-1133">Transmembrane helix</keyword>
<keyword evidence="4" id="KW-0418">Kinase</keyword>
<feature type="region of interest" description="Disordered" evidence="6">
    <location>
        <begin position="491"/>
        <end position="531"/>
    </location>
</feature>
<feature type="compositionally biased region" description="Polar residues" evidence="6">
    <location>
        <begin position="754"/>
        <end position="764"/>
    </location>
</feature>
<dbReference type="PANTHER" id="PTHR43047">
    <property type="entry name" value="TWO-COMPONENT HISTIDINE PROTEIN KINASE"/>
    <property type="match status" value="1"/>
</dbReference>
<feature type="compositionally biased region" description="Basic and acidic residues" evidence="6">
    <location>
        <begin position="366"/>
        <end position="388"/>
    </location>
</feature>
<feature type="compositionally biased region" description="Basic and acidic residues" evidence="6">
    <location>
        <begin position="743"/>
        <end position="753"/>
    </location>
</feature>
<evidence type="ECO:0000256" key="4">
    <source>
        <dbReference type="ARBA" id="ARBA00022777"/>
    </source>
</evidence>
<evidence type="ECO:0000259" key="9">
    <source>
        <dbReference type="PROSITE" id="PS50110"/>
    </source>
</evidence>
<feature type="domain" description="Histidine kinase" evidence="8">
    <location>
        <begin position="251"/>
        <end position="665"/>
    </location>
</feature>
<dbReference type="PhylomeDB" id="A0A0G4HCJ5"/>
<reference evidence="10" key="1">
    <citation type="submission" date="2014-11" db="EMBL/GenBank/DDBJ databases">
        <authorList>
            <person name="Otto D Thomas"/>
            <person name="Naeem Raeece"/>
        </authorList>
    </citation>
    <scope>NUCLEOTIDE SEQUENCE</scope>
</reference>
<keyword evidence="5" id="KW-0597">Phosphoprotein</keyword>
<dbReference type="InterPro" id="IPR036890">
    <property type="entry name" value="HATPase_C_sf"/>
</dbReference>
<gene>
    <name evidence="10" type="ORF">Cvel_26197</name>
</gene>
<name>A0A0G4HCJ5_9ALVE</name>